<name>A0ABX2IJ83_9RHOO</name>
<proteinExistence type="predicted"/>
<accession>A0ABX2IJ83</accession>
<sequence>MASEYRVVFKGEILDGFDPEAVRIKASAKLKASPEQVERLFSGRSSVLKKGIAADVAERYVKELGKIGMRVKLEAVAEAAPTPPPTPVVQALSDLEKTQLADPLALSRYLQGEQDEASAPTVIVTPAQRQEVLDAVASMSAANAPTLIVTPARRAGLLAEHAPSAADMPTVIVSPAPRGSTPGMVVREEKTSPPRHDPERTLIANPAALDAYFKAESSAQPAAAPTQSQFPTGAPLDPHKTELNPDALDAYLSAHPQPPAITKPAPLREVTVSVAKDFNTGSGDQAISVFAPSTPSGPFAAATSPTPWMETEQDEDLAPPSDHAATRVRKIKIGAAITLAFLLLWWLL</sequence>
<evidence type="ECO:0000313" key="2">
    <source>
        <dbReference type="EMBL" id="NSL56795.1"/>
    </source>
</evidence>
<comment type="caution">
    <text evidence="2">The sequence shown here is derived from an EMBL/GenBank/DDBJ whole genome shotgun (WGS) entry which is preliminary data.</text>
</comment>
<evidence type="ECO:0000313" key="3">
    <source>
        <dbReference type="Proteomes" id="UP000778523"/>
    </source>
</evidence>
<protein>
    <submittedName>
        <fullName evidence="2">Uncharacterized protein</fullName>
    </submittedName>
</protein>
<organism evidence="2 3">
    <name type="scientific">Uliginosibacterium aquaticum</name>
    <dbReference type="NCBI Taxonomy" id="2731212"/>
    <lineage>
        <taxon>Bacteria</taxon>
        <taxon>Pseudomonadati</taxon>
        <taxon>Pseudomonadota</taxon>
        <taxon>Betaproteobacteria</taxon>
        <taxon>Rhodocyclales</taxon>
        <taxon>Zoogloeaceae</taxon>
        <taxon>Uliginosibacterium</taxon>
    </lineage>
</organism>
<keyword evidence="3" id="KW-1185">Reference proteome</keyword>
<feature type="region of interest" description="Disordered" evidence="1">
    <location>
        <begin position="216"/>
        <end position="243"/>
    </location>
</feature>
<feature type="compositionally biased region" description="Basic and acidic residues" evidence="1">
    <location>
        <begin position="186"/>
        <end position="200"/>
    </location>
</feature>
<feature type="compositionally biased region" description="Low complexity" evidence="1">
    <location>
        <begin position="216"/>
        <end position="231"/>
    </location>
</feature>
<feature type="region of interest" description="Disordered" evidence="1">
    <location>
        <begin position="170"/>
        <end position="200"/>
    </location>
</feature>
<feature type="region of interest" description="Disordered" evidence="1">
    <location>
        <begin position="292"/>
        <end position="321"/>
    </location>
</feature>
<dbReference type="RefSeq" id="WP_170023087.1">
    <property type="nucleotide sequence ID" value="NZ_JABCSC020000005.1"/>
</dbReference>
<reference evidence="2 3" key="1">
    <citation type="submission" date="2020-06" db="EMBL/GenBank/DDBJ databases">
        <title>Draft genome of Uliginosibacterium sp. IMCC34675.</title>
        <authorList>
            <person name="Song J."/>
        </authorList>
    </citation>
    <scope>NUCLEOTIDE SEQUENCE [LARGE SCALE GENOMIC DNA]</scope>
    <source>
        <strain evidence="2 3">IMCC34675</strain>
    </source>
</reference>
<dbReference type="Proteomes" id="UP000778523">
    <property type="component" value="Unassembled WGS sequence"/>
</dbReference>
<dbReference type="EMBL" id="JABCSC020000005">
    <property type="protein sequence ID" value="NSL56795.1"/>
    <property type="molecule type" value="Genomic_DNA"/>
</dbReference>
<gene>
    <name evidence="2" type="ORF">HJ583_017320</name>
</gene>
<evidence type="ECO:0000256" key="1">
    <source>
        <dbReference type="SAM" id="MobiDB-lite"/>
    </source>
</evidence>